<comment type="caution">
    <text evidence="5">The sequence shown here is derived from an EMBL/GenBank/DDBJ whole genome shotgun (WGS) entry which is preliminary data.</text>
</comment>
<evidence type="ECO:0000256" key="2">
    <source>
        <dbReference type="ARBA" id="ARBA00022525"/>
    </source>
</evidence>
<dbReference type="GO" id="GO:0005576">
    <property type="term" value="C:extracellular region"/>
    <property type="evidence" value="ECO:0007669"/>
    <property type="project" value="UniProtKB-SubCell"/>
</dbReference>
<reference evidence="5" key="1">
    <citation type="thesis" date="2020" institute="ProQuest LLC" country="789 East Eisenhower Parkway, Ann Arbor, MI, USA">
        <title>Comparative Genomics and Chromosome Evolution.</title>
        <authorList>
            <person name="Mudd A.B."/>
        </authorList>
    </citation>
    <scope>NUCLEOTIDE SEQUENCE</scope>
    <source>
        <strain evidence="5">237g6f4</strain>
        <tissue evidence="5">Blood</tissue>
    </source>
</reference>
<dbReference type="EMBL" id="WNYA01001427">
    <property type="protein sequence ID" value="KAG8545786.1"/>
    <property type="molecule type" value="Genomic_DNA"/>
</dbReference>
<sequence length="214" mass="23097">MANLPLLVCVLAVLIHQGHCLNCTSCANNTGFTCTGPQQTCVTEYACISVMNYYPERKATNAFRGCGPSQYCDSSYTLFNGIEKADSWIRCCREDNCTPPANYLIENGLLCPASNIAGNYSQCKGDQNKCFNIPGSNTNTYGCGNDKFCLLFFGNMSDNCKDTIATTTSPPPTTTTRPASTTLTTEVVCAAAHAMYSPFLLFLLGLFAVNVSVK</sequence>
<name>A0AAV6Z9Y1_ENGPU</name>
<evidence type="ECO:0000313" key="6">
    <source>
        <dbReference type="Proteomes" id="UP000824782"/>
    </source>
</evidence>
<dbReference type="Proteomes" id="UP000824782">
    <property type="component" value="Unassembled WGS sequence"/>
</dbReference>
<comment type="subcellular location">
    <subcellularLocation>
        <location evidence="1">Secreted</location>
    </subcellularLocation>
</comment>
<keyword evidence="3" id="KW-1133">Transmembrane helix</keyword>
<feature type="signal peptide" evidence="4">
    <location>
        <begin position="1"/>
        <end position="20"/>
    </location>
</feature>
<dbReference type="Gene3D" id="2.10.60.10">
    <property type="entry name" value="CD59"/>
    <property type="match status" value="1"/>
</dbReference>
<dbReference type="InterPro" id="IPR045860">
    <property type="entry name" value="Snake_toxin-like_sf"/>
</dbReference>
<dbReference type="AlphaFoldDB" id="A0AAV6Z9Y1"/>
<dbReference type="PANTHER" id="PTHR20914:SF25">
    <property type="entry name" value="PHOSPHOLIPASE A2 INHIBITOR AND LY6_PLAUR DOMAIN-CONTAINING PROTEIN"/>
    <property type="match status" value="1"/>
</dbReference>
<dbReference type="PANTHER" id="PTHR20914">
    <property type="entry name" value="LY6/PLAUR DOMAIN-CONTAINING PROTEIN 8"/>
    <property type="match status" value="1"/>
</dbReference>
<evidence type="ECO:0000256" key="4">
    <source>
        <dbReference type="SAM" id="SignalP"/>
    </source>
</evidence>
<evidence type="ECO:0000256" key="3">
    <source>
        <dbReference type="SAM" id="Phobius"/>
    </source>
</evidence>
<proteinExistence type="predicted"/>
<accession>A0AAV6Z9Y1</accession>
<dbReference type="InterPro" id="IPR050918">
    <property type="entry name" value="CNF-like_PLA2_Inhibitor"/>
</dbReference>
<protein>
    <submittedName>
        <fullName evidence="5">Uncharacterized protein</fullName>
    </submittedName>
</protein>
<feature type="transmembrane region" description="Helical" evidence="3">
    <location>
        <begin position="195"/>
        <end position="213"/>
    </location>
</feature>
<evidence type="ECO:0000256" key="1">
    <source>
        <dbReference type="ARBA" id="ARBA00004613"/>
    </source>
</evidence>
<keyword evidence="3" id="KW-0812">Transmembrane</keyword>
<keyword evidence="3" id="KW-0472">Membrane</keyword>
<feature type="chain" id="PRO_5043608240" evidence="4">
    <location>
        <begin position="21"/>
        <end position="214"/>
    </location>
</feature>
<evidence type="ECO:0000313" key="5">
    <source>
        <dbReference type="EMBL" id="KAG8545786.1"/>
    </source>
</evidence>
<dbReference type="SUPFAM" id="SSF57302">
    <property type="entry name" value="Snake toxin-like"/>
    <property type="match status" value="1"/>
</dbReference>
<keyword evidence="6" id="KW-1185">Reference proteome</keyword>
<gene>
    <name evidence="5" type="ORF">GDO81_020307</name>
</gene>
<organism evidence="5 6">
    <name type="scientific">Engystomops pustulosus</name>
    <name type="common">Tungara frog</name>
    <name type="synonym">Physalaemus pustulosus</name>
    <dbReference type="NCBI Taxonomy" id="76066"/>
    <lineage>
        <taxon>Eukaryota</taxon>
        <taxon>Metazoa</taxon>
        <taxon>Chordata</taxon>
        <taxon>Craniata</taxon>
        <taxon>Vertebrata</taxon>
        <taxon>Euteleostomi</taxon>
        <taxon>Amphibia</taxon>
        <taxon>Batrachia</taxon>
        <taxon>Anura</taxon>
        <taxon>Neobatrachia</taxon>
        <taxon>Hyloidea</taxon>
        <taxon>Leptodactylidae</taxon>
        <taxon>Leiuperinae</taxon>
        <taxon>Engystomops</taxon>
    </lineage>
</organism>
<keyword evidence="4" id="KW-0732">Signal</keyword>
<keyword evidence="2" id="KW-0964">Secreted</keyword>